<dbReference type="PROSITE" id="PS00061">
    <property type="entry name" value="ADH_SHORT"/>
    <property type="match status" value="1"/>
</dbReference>
<feature type="domain" description="Ketoreductase" evidence="4">
    <location>
        <begin position="6"/>
        <end position="188"/>
    </location>
</feature>
<evidence type="ECO:0000256" key="1">
    <source>
        <dbReference type="ARBA" id="ARBA00006484"/>
    </source>
</evidence>
<gene>
    <name evidence="5" type="ORF">EV213_103198</name>
</gene>
<dbReference type="Pfam" id="PF00106">
    <property type="entry name" value="adh_short"/>
    <property type="match status" value="1"/>
</dbReference>
<dbReference type="PANTHER" id="PTHR44196">
    <property type="entry name" value="DEHYDROGENASE/REDUCTASE SDR FAMILY MEMBER 7B"/>
    <property type="match status" value="1"/>
</dbReference>
<reference evidence="5 6" key="1">
    <citation type="submission" date="2019-03" db="EMBL/GenBank/DDBJ databases">
        <title>Genomic Encyclopedia of Type Strains, Phase IV (KMG-IV): sequencing the most valuable type-strain genomes for metagenomic binning, comparative biology and taxonomic classification.</title>
        <authorList>
            <person name="Goeker M."/>
        </authorList>
    </citation>
    <scope>NUCLEOTIDE SEQUENCE [LARGE SCALE GENOMIC DNA]</scope>
    <source>
        <strain evidence="5 6">DSM 28697</strain>
    </source>
</reference>
<evidence type="ECO:0000313" key="6">
    <source>
        <dbReference type="Proteomes" id="UP000295632"/>
    </source>
</evidence>
<organism evidence="5 6">
    <name type="scientific">Aureibacillus halotolerans</name>
    <dbReference type="NCBI Taxonomy" id="1508390"/>
    <lineage>
        <taxon>Bacteria</taxon>
        <taxon>Bacillati</taxon>
        <taxon>Bacillota</taxon>
        <taxon>Bacilli</taxon>
        <taxon>Bacillales</taxon>
        <taxon>Bacillaceae</taxon>
        <taxon>Aureibacillus</taxon>
    </lineage>
</organism>
<dbReference type="SUPFAM" id="SSF51735">
    <property type="entry name" value="NAD(P)-binding Rossmann-fold domains"/>
    <property type="match status" value="1"/>
</dbReference>
<dbReference type="Proteomes" id="UP000295632">
    <property type="component" value="Unassembled WGS sequence"/>
</dbReference>
<dbReference type="InterPro" id="IPR036291">
    <property type="entry name" value="NAD(P)-bd_dom_sf"/>
</dbReference>
<dbReference type="PRINTS" id="PR00080">
    <property type="entry name" value="SDRFAMILY"/>
</dbReference>
<keyword evidence="2" id="KW-0560">Oxidoreductase</keyword>
<dbReference type="PANTHER" id="PTHR44196:SF1">
    <property type="entry name" value="DEHYDROGENASE_REDUCTASE SDR FAMILY MEMBER 7B"/>
    <property type="match status" value="1"/>
</dbReference>
<dbReference type="PRINTS" id="PR00081">
    <property type="entry name" value="GDHRDH"/>
</dbReference>
<dbReference type="PIRSF" id="PIRSF000126">
    <property type="entry name" value="11-beta-HSD1"/>
    <property type="match status" value="1"/>
</dbReference>
<proteinExistence type="inferred from homology"/>
<comment type="caution">
    <text evidence="5">The sequence shown here is derived from an EMBL/GenBank/DDBJ whole genome shotgun (WGS) entry which is preliminary data.</text>
</comment>
<accession>A0A4R6U9U9</accession>
<dbReference type="GO" id="GO:0016020">
    <property type="term" value="C:membrane"/>
    <property type="evidence" value="ECO:0007669"/>
    <property type="project" value="TreeGrafter"/>
</dbReference>
<evidence type="ECO:0000256" key="3">
    <source>
        <dbReference type="RuleBase" id="RU000363"/>
    </source>
</evidence>
<dbReference type="InterPro" id="IPR002347">
    <property type="entry name" value="SDR_fam"/>
</dbReference>
<comment type="similarity">
    <text evidence="1 3">Belongs to the short-chain dehydrogenases/reductases (SDR) family.</text>
</comment>
<keyword evidence="6" id="KW-1185">Reference proteome</keyword>
<name>A0A4R6U9U9_9BACI</name>
<evidence type="ECO:0000256" key="2">
    <source>
        <dbReference type="ARBA" id="ARBA00023002"/>
    </source>
</evidence>
<dbReference type="SMART" id="SM00822">
    <property type="entry name" value="PKS_KR"/>
    <property type="match status" value="1"/>
</dbReference>
<dbReference type="AlphaFoldDB" id="A0A4R6U9U9"/>
<evidence type="ECO:0000259" key="4">
    <source>
        <dbReference type="SMART" id="SM00822"/>
    </source>
</evidence>
<dbReference type="EMBL" id="SNYJ01000003">
    <property type="protein sequence ID" value="TDQ41619.1"/>
    <property type="molecule type" value="Genomic_DNA"/>
</dbReference>
<dbReference type="RefSeq" id="WP_166639167.1">
    <property type="nucleotide sequence ID" value="NZ_SNYJ01000003.1"/>
</dbReference>
<dbReference type="GO" id="GO:0016616">
    <property type="term" value="F:oxidoreductase activity, acting on the CH-OH group of donors, NAD or NADP as acceptor"/>
    <property type="evidence" value="ECO:0007669"/>
    <property type="project" value="UniProtKB-ARBA"/>
</dbReference>
<dbReference type="InterPro" id="IPR057326">
    <property type="entry name" value="KR_dom"/>
</dbReference>
<dbReference type="Gene3D" id="3.40.50.720">
    <property type="entry name" value="NAD(P)-binding Rossmann-like Domain"/>
    <property type="match status" value="1"/>
</dbReference>
<sequence length="259" mass="28464">MNEQKPLVVITGASGGIGASIAKQAAKQGYRLALVGRSRTRLEKTLESIDSTDVQLFPVDIADSNQVYTLFTSIQQTMGPIDVLVNNAGFGRFIDFQEHSQEDVDQMINVNVNALMHCTRAVLPSMTKRKKGHIINVASQAGRLPTPKATVYAASKHAVIGFSQALRMEVKNDSVYVTLVNPGPVNTPFFDEADPEGTYRTKVAGMMIDADQLAAVIVQAFGKNKREINRPIWMHIGAKLYQACPPLVEFLFKSQFHSK</sequence>
<dbReference type="InterPro" id="IPR020904">
    <property type="entry name" value="Sc_DH/Rdtase_CS"/>
</dbReference>
<evidence type="ECO:0000313" key="5">
    <source>
        <dbReference type="EMBL" id="TDQ41619.1"/>
    </source>
</evidence>
<protein>
    <recommendedName>
        <fullName evidence="4">Ketoreductase domain-containing protein</fullName>
    </recommendedName>
</protein>
<dbReference type="FunFam" id="3.40.50.720:FF:000047">
    <property type="entry name" value="NADP-dependent L-serine/L-allo-threonine dehydrogenase"/>
    <property type="match status" value="1"/>
</dbReference>